<evidence type="ECO:0008006" key="3">
    <source>
        <dbReference type="Google" id="ProtNLM"/>
    </source>
</evidence>
<dbReference type="KEGG" id="pnl:PNK_0273"/>
<dbReference type="SUPFAM" id="SSF55144">
    <property type="entry name" value="LigT-like"/>
    <property type="match status" value="1"/>
</dbReference>
<keyword evidence="2" id="KW-1185">Reference proteome</keyword>
<dbReference type="Proteomes" id="UP000069902">
    <property type="component" value="Chromosome cPNK"/>
</dbReference>
<dbReference type="InParanoid" id="A0A0U5JDR7"/>
<name>A0A0U5JDR7_9BACT</name>
<proteinExistence type="predicted"/>
<accession>A0A0U5JDR7</accession>
<dbReference type="InterPro" id="IPR009097">
    <property type="entry name" value="Cyclic_Pdiesterase"/>
</dbReference>
<dbReference type="Gene3D" id="3.90.1140.10">
    <property type="entry name" value="Cyclic phosphodiesterase"/>
    <property type="match status" value="1"/>
</dbReference>
<gene>
    <name evidence="1" type="ORF">PNK_0273</name>
</gene>
<evidence type="ECO:0000313" key="1">
    <source>
        <dbReference type="EMBL" id="CUI15910.1"/>
    </source>
</evidence>
<protein>
    <recommendedName>
        <fullName evidence="3">2'-5' RNA ligase</fullName>
    </recommendedName>
</protein>
<sequence length="183" mass="21289">MNILLSADLPHSIQPRLASLCFGLQQVQWLEEGDFYLNLRSFGKLSPNELDAIRIRLKYLFFHPLPMTLEGIGHHHQRSNRGMIWAGIKRSLPLEQLKKEIDHLLKDLSLPSEAPSQLMVPLGYYERLNPDKLNDYLIDRAHFQSQPFEIQSCSLRLMRATPKRMFFERLEQYSASPQISGED</sequence>
<evidence type="ECO:0000313" key="2">
    <source>
        <dbReference type="Proteomes" id="UP000069902"/>
    </source>
</evidence>
<dbReference type="PATRIC" id="fig|389348.3.peg.307"/>
<reference evidence="2" key="1">
    <citation type="submission" date="2015-09" db="EMBL/GenBank/DDBJ databases">
        <authorList>
            <person name="Bertelli C."/>
        </authorList>
    </citation>
    <scope>NUCLEOTIDE SEQUENCE [LARGE SCALE GENOMIC DNA]</scope>
    <source>
        <strain evidence="2">KNic</strain>
    </source>
</reference>
<organism evidence="1 2">
    <name type="scientific">Candidatus Protochlamydia naegleriophila</name>
    <dbReference type="NCBI Taxonomy" id="389348"/>
    <lineage>
        <taxon>Bacteria</taxon>
        <taxon>Pseudomonadati</taxon>
        <taxon>Chlamydiota</taxon>
        <taxon>Chlamydiia</taxon>
        <taxon>Parachlamydiales</taxon>
        <taxon>Parachlamydiaceae</taxon>
        <taxon>Candidatus Protochlamydia</taxon>
    </lineage>
</organism>
<dbReference type="EMBL" id="LN879502">
    <property type="protein sequence ID" value="CUI15910.1"/>
    <property type="molecule type" value="Genomic_DNA"/>
</dbReference>
<dbReference type="RefSeq" id="WP_059059831.1">
    <property type="nucleotide sequence ID" value="NZ_LN879502.1"/>
</dbReference>
<dbReference type="AlphaFoldDB" id="A0A0U5JDR7"/>
<dbReference type="STRING" id="389348.PNK_0273"/>